<dbReference type="STRING" id="1408416.GCA_000702765_00174"/>
<dbReference type="PANTHER" id="PTHR48094:SF12">
    <property type="entry name" value="PARKINSON DISEASE PROTEIN 7 HOMOLOG"/>
    <property type="match status" value="1"/>
</dbReference>
<sequence>MKGLFIFSDGMEDNEALSTRALLVRAGFEIDSATINHNLIVETSYKQKVICDLHMDEVDFKNYDFLLIPGGPYVNHIIDDEKVIKNAILAFNEAEKVIGAICAAPRFLGRLGLLEGKEFTAYPGSEKEVKNSLYFVDKKSIICGNIVTARSAGTVIDFVYNLIVRLKNEAAANELLDRILYR</sequence>
<proteinExistence type="predicted"/>
<dbReference type="Pfam" id="PF01965">
    <property type="entry name" value="DJ-1_PfpI"/>
    <property type="match status" value="1"/>
</dbReference>
<dbReference type="PANTHER" id="PTHR48094">
    <property type="entry name" value="PROTEIN/NUCLEIC ACID DEGLYCASE DJ-1-RELATED"/>
    <property type="match status" value="1"/>
</dbReference>
<reference evidence="2 3" key="1">
    <citation type="submission" date="2019-01" db="EMBL/GenBank/DDBJ databases">
        <authorList>
            <consortium name="Pathogen Informatics"/>
        </authorList>
    </citation>
    <scope>NUCLEOTIDE SEQUENCE [LARGE SCALE GENOMIC DNA]</scope>
    <source>
        <strain evidence="2 3">NCTC10172</strain>
    </source>
</reference>
<dbReference type="InterPro" id="IPR050325">
    <property type="entry name" value="Prot/Nucl_acid_deglycase"/>
</dbReference>
<evidence type="ECO:0000313" key="2">
    <source>
        <dbReference type="EMBL" id="VEU83223.1"/>
    </source>
</evidence>
<dbReference type="Gene3D" id="3.40.50.880">
    <property type="match status" value="1"/>
</dbReference>
<gene>
    <name evidence="2" type="primary">yajL</name>
    <name evidence="2" type="ORF">NCTC10172_01293</name>
</gene>
<dbReference type="SUPFAM" id="SSF52317">
    <property type="entry name" value="Class I glutamine amidotransferase-like"/>
    <property type="match status" value="1"/>
</dbReference>
<dbReference type="AlphaFoldDB" id="A0A449BLB6"/>
<dbReference type="InterPro" id="IPR029062">
    <property type="entry name" value="Class_I_gatase-like"/>
</dbReference>
<protein>
    <submittedName>
        <fullName evidence="2">DJ-1/PfpI family protein</fullName>
    </submittedName>
</protein>
<feature type="domain" description="DJ-1/PfpI" evidence="1">
    <location>
        <begin position="4"/>
        <end position="163"/>
    </location>
</feature>
<evidence type="ECO:0000259" key="1">
    <source>
        <dbReference type="Pfam" id="PF01965"/>
    </source>
</evidence>
<dbReference type="RefSeq" id="WP_035368302.1">
    <property type="nucleotide sequence ID" value="NZ_LR215050.1"/>
</dbReference>
<dbReference type="EMBL" id="LR215050">
    <property type="protein sequence ID" value="VEU83223.1"/>
    <property type="molecule type" value="Genomic_DNA"/>
</dbReference>
<dbReference type="CDD" id="cd03135">
    <property type="entry name" value="GATase1_DJ-1"/>
    <property type="match status" value="1"/>
</dbReference>
<dbReference type="InterPro" id="IPR002818">
    <property type="entry name" value="DJ-1/PfpI"/>
</dbReference>
<dbReference type="KEGG" id="ahk:NCTC10172_01293"/>
<dbReference type="Proteomes" id="UP000290909">
    <property type="component" value="Chromosome"/>
</dbReference>
<organism evidence="2 3">
    <name type="scientific">Acholeplasma hippikon</name>
    <dbReference type="NCBI Taxonomy" id="264636"/>
    <lineage>
        <taxon>Bacteria</taxon>
        <taxon>Bacillati</taxon>
        <taxon>Mycoplasmatota</taxon>
        <taxon>Mollicutes</taxon>
        <taxon>Acholeplasmatales</taxon>
        <taxon>Acholeplasmataceae</taxon>
        <taxon>Acholeplasma</taxon>
    </lineage>
</organism>
<dbReference type="GO" id="GO:0005737">
    <property type="term" value="C:cytoplasm"/>
    <property type="evidence" value="ECO:0007669"/>
    <property type="project" value="TreeGrafter"/>
</dbReference>
<accession>A0A449BLB6</accession>
<keyword evidence="3" id="KW-1185">Reference proteome</keyword>
<name>A0A449BLB6_9MOLU</name>
<evidence type="ECO:0000313" key="3">
    <source>
        <dbReference type="Proteomes" id="UP000290909"/>
    </source>
</evidence>